<dbReference type="SUPFAM" id="SSF56281">
    <property type="entry name" value="Metallo-hydrolase/oxidoreductase"/>
    <property type="match status" value="1"/>
</dbReference>
<evidence type="ECO:0000256" key="2">
    <source>
        <dbReference type="HAMAP-Rule" id="MF_00457"/>
    </source>
</evidence>
<feature type="domain" description="Metallo-beta-lactamase" evidence="4">
    <location>
        <begin position="38"/>
        <end position="241"/>
    </location>
</feature>
<dbReference type="Proteomes" id="UP000218899">
    <property type="component" value="Chromosome"/>
</dbReference>
<sequence length="284" mass="30859">MKRRTDSRYAMAGLVAATLLGAPAAAAEEGKVSVQWLGHAAFRITSATGKTILIDPYLTQNPRTPEKYKDPDALGRIDLILVTHAHGDHVGDGPALAKRHDVPLYGPAGLNDTLVALGILPEKLSPRFNKGGTITPLGQDIRITMTRAEHSSEFRWKNPETGRTEIHVGGEPAGFVIELENGFRIYHMGDTGLFADLRFIGEYYRPDLVLVPIGGHFVLSPQDAAYAVNRHLRPRAVIPMHYGTHPKLKGTPEEFVRALGRTATRVHALAPGESVSFGAAGRSR</sequence>
<dbReference type="RefSeq" id="WP_197703372.1">
    <property type="nucleotide sequence ID" value="NZ_AP014936.1"/>
</dbReference>
<evidence type="ECO:0000256" key="3">
    <source>
        <dbReference type="SAM" id="SignalP"/>
    </source>
</evidence>
<dbReference type="PANTHER" id="PTHR43546">
    <property type="entry name" value="UPF0173 METAL-DEPENDENT HYDROLASE MJ1163-RELATED"/>
    <property type="match status" value="1"/>
</dbReference>
<dbReference type="InterPro" id="IPR022877">
    <property type="entry name" value="UPF0173"/>
</dbReference>
<dbReference type="Pfam" id="PF12706">
    <property type="entry name" value="Lactamase_B_2"/>
    <property type="match status" value="1"/>
</dbReference>
<dbReference type="InterPro" id="IPR036866">
    <property type="entry name" value="RibonucZ/Hydroxyglut_hydro"/>
</dbReference>
<protein>
    <recommendedName>
        <fullName evidence="2">UPF0173 metal-dependent hydrolase SVA_0941</fullName>
    </recommendedName>
</protein>
<comment type="similarity">
    <text evidence="2">Belongs to the UPF0173 family.</text>
</comment>
<reference evidence="5 6" key="1">
    <citation type="submission" date="2015-08" db="EMBL/GenBank/DDBJ databases">
        <title>Complete genome sequence of Sulfurifustis variabilis.</title>
        <authorList>
            <person name="Miura A."/>
            <person name="Kojima H."/>
            <person name="Fukui M."/>
        </authorList>
    </citation>
    <scope>NUCLEOTIDE SEQUENCE [LARGE SCALE GENOMIC DNA]</scope>
    <source>
        <strain evidence="6">skN76</strain>
    </source>
</reference>
<keyword evidence="1 2" id="KW-0378">Hydrolase</keyword>
<keyword evidence="3" id="KW-0732">Signal</keyword>
<accession>A0A1B4V204</accession>
<dbReference type="KEGG" id="sva:SVA_0941"/>
<dbReference type="GO" id="GO:0016787">
    <property type="term" value="F:hydrolase activity"/>
    <property type="evidence" value="ECO:0007669"/>
    <property type="project" value="UniProtKB-UniRule"/>
</dbReference>
<dbReference type="SMART" id="SM00849">
    <property type="entry name" value="Lactamase_B"/>
    <property type="match status" value="1"/>
</dbReference>
<evidence type="ECO:0000256" key="1">
    <source>
        <dbReference type="ARBA" id="ARBA00022801"/>
    </source>
</evidence>
<keyword evidence="6" id="KW-1185">Reference proteome</keyword>
<dbReference type="PANTHER" id="PTHR43546:SF3">
    <property type="entry name" value="UPF0173 METAL-DEPENDENT HYDROLASE MJ1163"/>
    <property type="match status" value="1"/>
</dbReference>
<feature type="signal peptide" evidence="3">
    <location>
        <begin position="1"/>
        <end position="27"/>
    </location>
</feature>
<dbReference type="Gene3D" id="3.60.15.10">
    <property type="entry name" value="Ribonuclease Z/Hydroxyacylglutathione hydrolase-like"/>
    <property type="match status" value="1"/>
</dbReference>
<evidence type="ECO:0000259" key="4">
    <source>
        <dbReference type="SMART" id="SM00849"/>
    </source>
</evidence>
<dbReference type="HAMAP" id="MF_00457">
    <property type="entry name" value="UPF0173"/>
    <property type="match status" value="1"/>
</dbReference>
<organism evidence="5 6">
    <name type="scientific">Sulfurifustis variabilis</name>
    <dbReference type="NCBI Taxonomy" id="1675686"/>
    <lineage>
        <taxon>Bacteria</taxon>
        <taxon>Pseudomonadati</taxon>
        <taxon>Pseudomonadota</taxon>
        <taxon>Gammaproteobacteria</taxon>
        <taxon>Acidiferrobacterales</taxon>
        <taxon>Acidiferrobacteraceae</taxon>
        <taxon>Sulfurifustis</taxon>
    </lineage>
</organism>
<gene>
    <name evidence="5" type="ORF">SVA_0941</name>
</gene>
<feature type="chain" id="PRO_5008571133" description="UPF0173 metal-dependent hydrolase SVA_0941" evidence="3">
    <location>
        <begin position="28"/>
        <end position="284"/>
    </location>
</feature>
<dbReference type="InterPro" id="IPR001279">
    <property type="entry name" value="Metallo-B-lactamas"/>
</dbReference>
<name>A0A1B4V204_9GAMM</name>
<evidence type="ECO:0000313" key="6">
    <source>
        <dbReference type="Proteomes" id="UP000218899"/>
    </source>
</evidence>
<dbReference type="EMBL" id="AP014936">
    <property type="protein sequence ID" value="BAU47520.1"/>
    <property type="molecule type" value="Genomic_DNA"/>
</dbReference>
<dbReference type="NCBIfam" id="NF001911">
    <property type="entry name" value="PRK00685.1"/>
    <property type="match status" value="1"/>
</dbReference>
<proteinExistence type="inferred from homology"/>
<dbReference type="InterPro" id="IPR050114">
    <property type="entry name" value="UPF0173_UPF0282_UlaG_hydrolase"/>
</dbReference>
<dbReference type="AlphaFoldDB" id="A0A1B4V204"/>
<evidence type="ECO:0000313" key="5">
    <source>
        <dbReference type="EMBL" id="BAU47520.1"/>
    </source>
</evidence>